<evidence type="ECO:0000259" key="1">
    <source>
        <dbReference type="PROSITE" id="PS51358"/>
    </source>
</evidence>
<dbReference type="Gene3D" id="1.10.246.90">
    <property type="entry name" value="Nop domain"/>
    <property type="match status" value="1"/>
</dbReference>
<evidence type="ECO:0000313" key="2">
    <source>
        <dbReference type="EMBL" id="KQB35510.1"/>
    </source>
</evidence>
<dbReference type="InterPro" id="IPR042239">
    <property type="entry name" value="Nop_C"/>
</dbReference>
<dbReference type="InterPro" id="IPR045056">
    <property type="entry name" value="Nop56/Nop58"/>
</dbReference>
<evidence type="ECO:0000313" key="3">
    <source>
        <dbReference type="Proteomes" id="UP000050301"/>
    </source>
</evidence>
<dbReference type="InterPro" id="IPR002687">
    <property type="entry name" value="Nop_dom"/>
</dbReference>
<dbReference type="GeneID" id="84222233"/>
<name>A0A0Q0XKB5_9ARCH</name>
<dbReference type="PANTHER" id="PTHR10894:SF0">
    <property type="entry name" value="NUCLEOLAR PROTEIN 56"/>
    <property type="match status" value="1"/>
</dbReference>
<dbReference type="GO" id="GO:0030515">
    <property type="term" value="F:snoRNA binding"/>
    <property type="evidence" value="ECO:0007669"/>
    <property type="project" value="InterPro"/>
</dbReference>
<dbReference type="PROSITE" id="PS51358">
    <property type="entry name" value="NOP"/>
    <property type="match status" value="1"/>
</dbReference>
<dbReference type="GO" id="GO:0031428">
    <property type="term" value="C:box C/D methylation guide snoRNP complex"/>
    <property type="evidence" value="ECO:0007669"/>
    <property type="project" value="InterPro"/>
</dbReference>
<accession>A0A0Q0XKB5</accession>
<dbReference type="Proteomes" id="UP000050301">
    <property type="component" value="Unassembled WGS sequence"/>
</dbReference>
<dbReference type="InterPro" id="IPR036070">
    <property type="entry name" value="Nop_dom_sf"/>
</dbReference>
<reference evidence="2 3" key="1">
    <citation type="submission" date="2015-09" db="EMBL/GenBank/DDBJ databases">
        <title>Heavy metals and arsenic resistance mechanisms in polyextremophilic archaea of the family Ferroplasmaceae.</title>
        <authorList>
            <person name="Bulaev A.G."/>
            <person name="Kanygina A.V."/>
        </authorList>
    </citation>
    <scope>NUCLEOTIDE SEQUENCE [LARGE SCALE GENOMIC DNA]</scope>
    <source>
        <strain evidence="2 3">BH2</strain>
    </source>
</reference>
<dbReference type="PANTHER" id="PTHR10894">
    <property type="entry name" value="NUCLEOLAR PROTEIN 5 NUCLEOLAR PROTEIN NOP5 NOP58"/>
    <property type="match status" value="1"/>
</dbReference>
<dbReference type="EMBL" id="LKBH01000125">
    <property type="protein sequence ID" value="KQB35510.1"/>
    <property type="molecule type" value="Genomic_DNA"/>
</dbReference>
<dbReference type="RefSeq" id="WP_052656779.1">
    <property type="nucleotide sequence ID" value="NZ_LKBH01000125.1"/>
</dbReference>
<protein>
    <recommendedName>
        <fullName evidence="1">Nop domain-containing protein</fullName>
    </recommendedName>
</protein>
<gene>
    <name evidence="2" type="ORF">AOG55_06345</name>
</gene>
<keyword evidence="3" id="KW-1185">Reference proteome</keyword>
<organism evidence="2 3">
    <name type="scientific">Acidiplasma cupricumulans</name>
    <dbReference type="NCBI Taxonomy" id="312540"/>
    <lineage>
        <taxon>Archaea</taxon>
        <taxon>Methanobacteriati</taxon>
        <taxon>Thermoplasmatota</taxon>
        <taxon>Thermoplasmata</taxon>
        <taxon>Thermoplasmatales</taxon>
        <taxon>Ferroplasmaceae</taxon>
        <taxon>Acidiplasma</taxon>
    </lineage>
</organism>
<proteinExistence type="predicted"/>
<dbReference type="Pfam" id="PF01798">
    <property type="entry name" value="Nop"/>
    <property type="match status" value="1"/>
</dbReference>
<dbReference type="InParanoid" id="A0A0Q0XKB5"/>
<comment type="caution">
    <text evidence="2">The sequence shown here is derived from an EMBL/GenBank/DDBJ whole genome shotgun (WGS) entry which is preliminary data.</text>
</comment>
<sequence>MLRSGIIPETEKNPSETIPDLREIILSYEKERINEEFSGDQYIIKIYSVKRELDEIINLYLEKLLSIYMIMDINYGNDPCAYFNKLLNSDVNDIDRLIANMGIELCQFREKISDYLYSKLNNYMPNTVKLIGYDLCLEFLWKSGGLKNLVKYPASTLQILGAEKSFFKHMRTGSPSPKYGILFNYPGLSSLPVKKRGKIARIIANKMAITIKMDYFGRSGDVQSMRDYILEKMKN</sequence>
<dbReference type="AlphaFoldDB" id="A0A0Q0XKB5"/>
<feature type="domain" description="Nop" evidence="1">
    <location>
        <begin position="123"/>
        <end position="235"/>
    </location>
</feature>
<dbReference type="SUPFAM" id="SSF89124">
    <property type="entry name" value="Nop domain"/>
    <property type="match status" value="1"/>
</dbReference>